<dbReference type="PATRIC" id="fig|880157.4.peg.4309"/>
<dbReference type="RefSeq" id="WP_047965129.1">
    <property type="nucleotide sequence ID" value="NZ_CAWMBG010000199.1"/>
</dbReference>
<dbReference type="EMBL" id="LFCV01000199">
    <property type="protein sequence ID" value="KMJ43384.1"/>
    <property type="molecule type" value="Genomic_DNA"/>
</dbReference>
<proteinExistence type="predicted"/>
<dbReference type="OrthoDB" id="6448169at2"/>
<organism evidence="1 2">
    <name type="scientific">Xenorhabdus khoisanae</name>
    <dbReference type="NCBI Taxonomy" id="880157"/>
    <lineage>
        <taxon>Bacteria</taxon>
        <taxon>Pseudomonadati</taxon>
        <taxon>Pseudomonadota</taxon>
        <taxon>Gammaproteobacteria</taxon>
        <taxon>Enterobacterales</taxon>
        <taxon>Morganellaceae</taxon>
        <taxon>Xenorhabdus</taxon>
    </lineage>
</organism>
<name>A0A0J5FMP4_9GAMM</name>
<comment type="caution">
    <text evidence="1">The sequence shown here is derived from an EMBL/GenBank/DDBJ whole genome shotgun (WGS) entry which is preliminary data.</text>
</comment>
<dbReference type="AlphaFoldDB" id="A0A0J5FMP4"/>
<sequence length="520" mass="57897">MATLKSNIENNADLIIGQRFLITITLASDNSIGPDDYIEFKKKSNNVTVPLGHQKLKILPGSDEKIAEYTTFLDVESDVNKISEDDEIIFFIDTNIPNVTSLIFNCTAKKINSDSLPLIIENVLLDTPNTKFDNPILKTKVSTILISKEGFSLSNTPVFITATTPESLTSCKILGSDDTTPLSIQKIGYYSGLFINSDKNGNVIFYIYPQKPESIVLNLVSWIIGVYDPVLAASPIFIVNYEIPNNDETIPGPNILESQSGSLTSDGESNFYASVYHYEQAVRGDYILFFTRNIDKSLMRKYSGYYHVVDNPKKELGLDNFYFSLPYDIFDINVSYELSYDVIMGNPAGSKISSPTSIIYTGGAIYNPPENVKRDYDSCKVYTSLGIGKSEIPVDTIISYDSIKRYLDNLSKPNTGLFVKILGAHNKLGKVPLGYKTTLNIYIESEYRNIQIPMTNRMPTIVDDNGIASLVFHIDFDLVVGIGPYLSGGDGTIYFDYYFNIGGEKHYGKVWGSSINTLPE</sequence>
<gene>
    <name evidence="1" type="ORF">AB204_19970</name>
</gene>
<evidence type="ECO:0000313" key="2">
    <source>
        <dbReference type="Proteomes" id="UP000036277"/>
    </source>
</evidence>
<evidence type="ECO:0000313" key="1">
    <source>
        <dbReference type="EMBL" id="KMJ43384.1"/>
    </source>
</evidence>
<dbReference type="Proteomes" id="UP000036277">
    <property type="component" value="Unassembled WGS sequence"/>
</dbReference>
<protein>
    <submittedName>
        <fullName evidence="1">Uncharacterized protein</fullName>
    </submittedName>
</protein>
<keyword evidence="2" id="KW-1185">Reference proteome</keyword>
<accession>A0A0J5FMP4</accession>
<reference evidence="1 2" key="1">
    <citation type="submission" date="2015-06" db="EMBL/GenBank/DDBJ databases">
        <title>Draft Whole-Genome Sequence of the Entomopathogenic Bacterium Xenorhabdus khoisanae.</title>
        <authorList>
            <person name="Naidoo S."/>
            <person name="Featherston J."/>
            <person name="Gray V.M."/>
        </authorList>
    </citation>
    <scope>NUCLEOTIDE SEQUENCE [LARGE SCALE GENOMIC DNA]</scope>
    <source>
        <strain evidence="1 2">MCB</strain>
    </source>
</reference>